<keyword evidence="2" id="KW-0732">Signal</keyword>
<evidence type="ECO:0000313" key="3">
    <source>
        <dbReference type="EMBL" id="CAI4210952.1"/>
    </source>
</evidence>
<feature type="region of interest" description="Disordered" evidence="1">
    <location>
        <begin position="119"/>
        <end position="176"/>
    </location>
</feature>
<evidence type="ECO:0000256" key="1">
    <source>
        <dbReference type="SAM" id="MobiDB-lite"/>
    </source>
</evidence>
<feature type="chain" id="PRO_5040218864" evidence="2">
    <location>
        <begin position="24"/>
        <end position="198"/>
    </location>
</feature>
<feature type="compositionally biased region" description="Basic residues" evidence="1">
    <location>
        <begin position="134"/>
        <end position="150"/>
    </location>
</feature>
<evidence type="ECO:0000256" key="2">
    <source>
        <dbReference type="SAM" id="SignalP"/>
    </source>
</evidence>
<dbReference type="AlphaFoldDB" id="A0A9P1M650"/>
<comment type="caution">
    <text evidence="3">The sequence shown here is derived from an EMBL/GenBank/DDBJ whole genome shotgun (WGS) entry which is preliminary data.</text>
</comment>
<organism evidence="3 4">
    <name type="scientific">Parascedosporium putredinis</name>
    <dbReference type="NCBI Taxonomy" id="1442378"/>
    <lineage>
        <taxon>Eukaryota</taxon>
        <taxon>Fungi</taxon>
        <taxon>Dikarya</taxon>
        <taxon>Ascomycota</taxon>
        <taxon>Pezizomycotina</taxon>
        <taxon>Sordariomycetes</taxon>
        <taxon>Hypocreomycetidae</taxon>
        <taxon>Microascales</taxon>
        <taxon>Microascaceae</taxon>
        <taxon>Parascedosporium</taxon>
    </lineage>
</organism>
<dbReference type="OrthoDB" id="5409186at2759"/>
<feature type="signal peptide" evidence="2">
    <location>
        <begin position="1"/>
        <end position="23"/>
    </location>
</feature>
<sequence>MRATLIKLTLAAASLGSVALASALDHDSSNVHIFRRQAFDPDEETASGSTCVEAFGPGYIECAPATATKNRLCIIPSEGEICCDNKWAALPDPSAWSRTSAAPTVLTPPAAPSRMALSSLMTSSPAVPPTPPPRRARAQLHRNRRRRRRDHTLPTKGSGSSPTGGSGAQTPPVQVGGAATREGVSALIALAGLAVAVL</sequence>
<accession>A0A9P1M650</accession>
<dbReference type="Proteomes" id="UP000838763">
    <property type="component" value="Unassembled WGS sequence"/>
</dbReference>
<evidence type="ECO:0000313" key="4">
    <source>
        <dbReference type="Proteomes" id="UP000838763"/>
    </source>
</evidence>
<proteinExistence type="predicted"/>
<reference evidence="3" key="1">
    <citation type="submission" date="2022-11" db="EMBL/GenBank/DDBJ databases">
        <authorList>
            <person name="Scott C."/>
            <person name="Bruce N."/>
        </authorList>
    </citation>
    <scope>NUCLEOTIDE SEQUENCE</scope>
</reference>
<protein>
    <submittedName>
        <fullName evidence="3">Uncharacterized protein</fullName>
    </submittedName>
</protein>
<gene>
    <name evidence="3" type="ORF">PPNO1_LOCUS748</name>
</gene>
<keyword evidence="4" id="KW-1185">Reference proteome</keyword>
<dbReference type="EMBL" id="CALLCH030000001">
    <property type="protein sequence ID" value="CAI4210952.1"/>
    <property type="molecule type" value="Genomic_DNA"/>
</dbReference>
<name>A0A9P1M650_9PEZI</name>